<keyword evidence="8 9" id="KW-0539">Nucleus</keyword>
<name>A0A2P1DVB1_ISOPU</name>
<feature type="domain" description="MH2" evidence="13">
    <location>
        <begin position="344"/>
        <end position="574"/>
    </location>
</feature>
<dbReference type="FunFam" id="2.60.200.10:FF:000002">
    <property type="entry name" value="Mothers against decapentaplegic homolog"/>
    <property type="match status" value="1"/>
</dbReference>
<dbReference type="FunFam" id="3.90.520.10:FF:000002">
    <property type="entry name" value="Mothers against decapentaplegic homolog"/>
    <property type="match status" value="1"/>
</dbReference>
<feature type="domain" description="MH1" evidence="12">
    <location>
        <begin position="23"/>
        <end position="147"/>
    </location>
</feature>
<evidence type="ECO:0000256" key="9">
    <source>
        <dbReference type="RuleBase" id="RU361195"/>
    </source>
</evidence>
<proteinExistence type="evidence at transcript level"/>
<evidence type="ECO:0000256" key="6">
    <source>
        <dbReference type="ARBA" id="ARBA00023125"/>
    </source>
</evidence>
<comment type="subcellular location">
    <subcellularLocation>
        <location evidence="9">Cytoplasm</location>
    </subcellularLocation>
    <subcellularLocation>
        <location evidence="9">Nucleus</location>
    </subcellularLocation>
</comment>
<evidence type="ECO:0000256" key="1">
    <source>
        <dbReference type="ARBA" id="ARBA00005545"/>
    </source>
</evidence>
<dbReference type="GO" id="GO:0030154">
    <property type="term" value="P:cell differentiation"/>
    <property type="evidence" value="ECO:0007669"/>
    <property type="project" value="TreeGrafter"/>
</dbReference>
<evidence type="ECO:0000256" key="5">
    <source>
        <dbReference type="ARBA" id="ARBA00023015"/>
    </source>
</evidence>
<evidence type="ECO:0000256" key="8">
    <source>
        <dbReference type="ARBA" id="ARBA00023242"/>
    </source>
</evidence>
<dbReference type="GO" id="GO:0009653">
    <property type="term" value="P:anatomical structure morphogenesis"/>
    <property type="evidence" value="ECO:0007669"/>
    <property type="project" value="TreeGrafter"/>
</dbReference>
<feature type="region of interest" description="Disordered" evidence="11">
    <location>
        <begin position="315"/>
        <end position="339"/>
    </location>
</feature>
<dbReference type="PANTHER" id="PTHR13703:SF45">
    <property type="entry name" value="MOTHERS AGAINST DECAPENTAPLEGIC HOMOLOG"/>
    <property type="match status" value="1"/>
</dbReference>
<dbReference type="InterPro" id="IPR013019">
    <property type="entry name" value="MAD_homology_MH1"/>
</dbReference>
<keyword evidence="3" id="KW-0479">Metal-binding</keyword>
<dbReference type="PROSITE" id="PS51076">
    <property type="entry name" value="MH2"/>
    <property type="match status" value="1"/>
</dbReference>
<keyword evidence="2 9" id="KW-0963">Cytoplasm</keyword>
<dbReference type="InterPro" id="IPR017855">
    <property type="entry name" value="SMAD-like_dom_sf"/>
</dbReference>
<dbReference type="AlphaFoldDB" id="A0A2P1DVB1"/>
<keyword evidence="4" id="KW-0862">Zinc</keyword>
<evidence type="ECO:0000256" key="4">
    <source>
        <dbReference type="ARBA" id="ARBA00022833"/>
    </source>
</evidence>
<dbReference type="GO" id="GO:0071144">
    <property type="term" value="C:heteromeric SMAD protein complex"/>
    <property type="evidence" value="ECO:0007669"/>
    <property type="project" value="TreeGrafter"/>
</dbReference>
<evidence type="ECO:0000256" key="2">
    <source>
        <dbReference type="ARBA" id="ARBA00022490"/>
    </source>
</evidence>
<comment type="similarity">
    <text evidence="1 9">Belongs to the dwarfin/SMAD family.</text>
</comment>
<reference evidence="14" key="1">
    <citation type="journal article" date="2018" name="Nature">
        <title>Convergent evolution of bilaterian nerve cords.</title>
        <authorList>
            <person name="Martin-Duran J.M."/>
            <person name="Pang K."/>
            <person name="Borve A."/>
            <person name="Le H.S."/>
            <person name="Furu A."/>
            <person name="Cannon J.T."/>
            <person name="Jondelius U."/>
            <person name="Hejnol A."/>
        </authorList>
    </citation>
    <scope>NUCLEOTIDE SEQUENCE</scope>
</reference>
<evidence type="ECO:0000259" key="12">
    <source>
        <dbReference type="PROSITE" id="PS51075"/>
    </source>
</evidence>
<protein>
    <recommendedName>
        <fullName evidence="9">Mothers against decapentaplegic homolog</fullName>
        <shortName evidence="9">MAD homolog</shortName>
        <shortName evidence="9">Mothers against DPP homolog</shortName>
    </recommendedName>
    <alternativeName>
        <fullName evidence="9">SMAD family member</fullName>
    </alternativeName>
</protein>
<evidence type="ECO:0000313" key="14">
    <source>
        <dbReference type="EMBL" id="AVK72321.1"/>
    </source>
</evidence>
<dbReference type="CDD" id="cd10492">
    <property type="entry name" value="MH1_SMAD_4"/>
    <property type="match status" value="1"/>
</dbReference>
<dbReference type="GO" id="GO:0000981">
    <property type="term" value="F:DNA-binding transcription factor activity, RNA polymerase II-specific"/>
    <property type="evidence" value="ECO:0007669"/>
    <property type="project" value="TreeGrafter"/>
</dbReference>
<dbReference type="SMART" id="SM00524">
    <property type="entry name" value="DWB"/>
    <property type="match status" value="1"/>
</dbReference>
<dbReference type="PROSITE" id="PS51075">
    <property type="entry name" value="MH1"/>
    <property type="match status" value="1"/>
</dbReference>
<evidence type="ECO:0000256" key="10">
    <source>
        <dbReference type="SAM" id="Coils"/>
    </source>
</evidence>
<keyword evidence="6" id="KW-0238">DNA-binding</keyword>
<dbReference type="GO" id="GO:0070411">
    <property type="term" value="F:I-SMAD binding"/>
    <property type="evidence" value="ECO:0007669"/>
    <property type="project" value="TreeGrafter"/>
</dbReference>
<sequence>MMAMVPGAGPAAAAVSSTDACMSIVHNLMCYRQGGESESFSKRAVESLVKKLKDKKDELDALIAAVTSNGQTQTKCVTIPRTLDGRLQVAGRKGFPHVIYAKIWRWPDLHKNELKQLSFCQYSFEKKADAVCVNPYHYERVVSPSIDLSTLSLHASEYDGFGVSMDESRMLSAATVQHSTPGGSGSAPPPGMMSPADHIFNVTSSPSSFGQPPPPKLTTAGALNMYANLAAAAAAANQQSQSGAANSNSAGMMAAAAAAHRAAGILPPGVPPHSPSISRNTHQWTPETSASVFANAAGDRNYWTNGGQQDYSSHHAAALAHAAAQQQQQQQQPPLSTKPVPKEWCHVQYYELDSPVGELFKASKDHRVITVDGYVDPVRDNRFCLGALSNVHRTTASDKARLHIGKGVQLEHRGEGDVWLKCLSQHPVFVRSYYLDRESGRSPGELVHKIYPNAEIKVFDLCLCKRELNQQANTVTSAVAAQAAAVSGTLPGPSSVGGIAPAINFQAAAGIGVDDLRKLCLIRISFVKGWGPDYVRPDITATPCWIEVTLCRALQLLDDVLVNLPGPDPRSSAAIDN</sequence>
<keyword evidence="10" id="KW-0175">Coiled coil</keyword>
<dbReference type="Pfam" id="PF03166">
    <property type="entry name" value="MH2"/>
    <property type="match status" value="1"/>
</dbReference>
<keyword evidence="7 9" id="KW-0804">Transcription</keyword>
<dbReference type="InterPro" id="IPR001132">
    <property type="entry name" value="SMAD_dom_Dwarfin-type"/>
</dbReference>
<dbReference type="InterPro" id="IPR036578">
    <property type="entry name" value="SMAD_MH1_sf"/>
</dbReference>
<dbReference type="SUPFAM" id="SSF56366">
    <property type="entry name" value="SMAD MH1 domain"/>
    <property type="match status" value="1"/>
</dbReference>
<feature type="compositionally biased region" description="Low complexity" evidence="11">
    <location>
        <begin position="315"/>
        <end position="332"/>
    </location>
</feature>
<dbReference type="EMBL" id="KY709770">
    <property type="protein sequence ID" value="AVK72321.1"/>
    <property type="molecule type" value="mRNA"/>
</dbReference>
<dbReference type="SMART" id="SM00523">
    <property type="entry name" value="DWA"/>
    <property type="match status" value="1"/>
</dbReference>
<accession>A0A2P1DVB1</accession>
<dbReference type="Pfam" id="PF03165">
    <property type="entry name" value="MH1"/>
    <property type="match status" value="1"/>
</dbReference>
<dbReference type="PANTHER" id="PTHR13703">
    <property type="entry name" value="SMAD"/>
    <property type="match status" value="1"/>
</dbReference>
<dbReference type="Gene3D" id="3.90.520.10">
    <property type="entry name" value="SMAD MH1 domain"/>
    <property type="match status" value="1"/>
</dbReference>
<dbReference type="InterPro" id="IPR008984">
    <property type="entry name" value="SMAD_FHA_dom_sf"/>
</dbReference>
<evidence type="ECO:0000256" key="11">
    <source>
        <dbReference type="SAM" id="MobiDB-lite"/>
    </source>
</evidence>
<dbReference type="GO" id="GO:0060395">
    <property type="term" value="P:SMAD protein signal transduction"/>
    <property type="evidence" value="ECO:0007669"/>
    <property type="project" value="TreeGrafter"/>
</dbReference>
<dbReference type="SUPFAM" id="SSF49879">
    <property type="entry name" value="SMAD/FHA domain"/>
    <property type="match status" value="1"/>
</dbReference>
<feature type="coiled-coil region" evidence="10">
    <location>
        <begin position="42"/>
        <end position="69"/>
    </location>
</feature>
<keyword evidence="5 9" id="KW-0805">Transcription regulation</keyword>
<evidence type="ECO:0000256" key="3">
    <source>
        <dbReference type="ARBA" id="ARBA00022723"/>
    </source>
</evidence>
<dbReference type="CDD" id="cd10498">
    <property type="entry name" value="MH2_SMAD_4"/>
    <property type="match status" value="1"/>
</dbReference>
<dbReference type="GO" id="GO:0000978">
    <property type="term" value="F:RNA polymerase II cis-regulatory region sequence-specific DNA binding"/>
    <property type="evidence" value="ECO:0007669"/>
    <property type="project" value="TreeGrafter"/>
</dbReference>
<dbReference type="GO" id="GO:0046872">
    <property type="term" value="F:metal ion binding"/>
    <property type="evidence" value="ECO:0007669"/>
    <property type="project" value="UniProtKB-KW"/>
</dbReference>
<organism evidence="14">
    <name type="scientific">Isodiametra pulchra</name>
    <name type="common">Acoelomorph flatworm</name>
    <name type="synonym">Convoluta pulchra</name>
    <dbReference type="NCBI Taxonomy" id="504439"/>
    <lineage>
        <taxon>Eukaryota</taxon>
        <taxon>Metazoa</taxon>
        <taxon>Xenacoelomorpha</taxon>
        <taxon>Acoelomorpha</taxon>
        <taxon>Acoela</taxon>
        <taxon>Isodiametridae</taxon>
        <taxon>Isodiametra</taxon>
    </lineage>
</organism>
<dbReference type="Gene3D" id="2.60.200.10">
    <property type="match status" value="1"/>
</dbReference>
<evidence type="ECO:0000256" key="7">
    <source>
        <dbReference type="ARBA" id="ARBA00023163"/>
    </source>
</evidence>
<dbReference type="GO" id="GO:0030509">
    <property type="term" value="P:BMP signaling pathway"/>
    <property type="evidence" value="ECO:0007669"/>
    <property type="project" value="TreeGrafter"/>
</dbReference>
<dbReference type="GO" id="GO:0005737">
    <property type="term" value="C:cytoplasm"/>
    <property type="evidence" value="ECO:0007669"/>
    <property type="project" value="UniProtKB-SubCell"/>
</dbReference>
<dbReference type="InterPro" id="IPR003619">
    <property type="entry name" value="MAD_homology1_Dwarfin-type"/>
</dbReference>
<evidence type="ECO:0000259" key="13">
    <source>
        <dbReference type="PROSITE" id="PS51076"/>
    </source>
</evidence>
<dbReference type="InterPro" id="IPR013790">
    <property type="entry name" value="Dwarfin"/>
</dbReference>